<feature type="domain" description="Myosin motor" evidence="12">
    <location>
        <begin position="1"/>
        <end position="259"/>
    </location>
</feature>
<evidence type="ECO:0000256" key="9">
    <source>
        <dbReference type="ARBA" id="ARBA00023212"/>
    </source>
</evidence>
<dbReference type="Pfam" id="PF00063">
    <property type="entry name" value="Myosin_head"/>
    <property type="match status" value="1"/>
</dbReference>
<evidence type="ECO:0000256" key="4">
    <source>
        <dbReference type="ARBA" id="ARBA00022737"/>
    </source>
</evidence>
<dbReference type="Proteomes" id="UP000596742">
    <property type="component" value="Unassembled WGS sequence"/>
</dbReference>
<dbReference type="InterPro" id="IPR027417">
    <property type="entry name" value="P-loop_NTPase"/>
</dbReference>
<keyword evidence="13" id="KW-0808">Transferase</keyword>
<keyword evidence="9" id="KW-0206">Cytoskeleton</keyword>
<dbReference type="GO" id="GO:0030832">
    <property type="term" value="P:regulation of actin filament length"/>
    <property type="evidence" value="ECO:0007669"/>
    <property type="project" value="TreeGrafter"/>
</dbReference>
<evidence type="ECO:0000313" key="13">
    <source>
        <dbReference type="EMBL" id="VDI38151.1"/>
    </source>
</evidence>
<evidence type="ECO:0000256" key="8">
    <source>
        <dbReference type="ARBA" id="ARBA00023175"/>
    </source>
</evidence>
<evidence type="ECO:0000256" key="10">
    <source>
        <dbReference type="ARBA" id="ARBA00023273"/>
    </source>
</evidence>
<dbReference type="InterPro" id="IPR052409">
    <property type="entry name" value="Myosin-III_kinase_activity"/>
</dbReference>
<dbReference type="EMBL" id="UYJE01005555">
    <property type="protein sequence ID" value="VDI38151.1"/>
    <property type="molecule type" value="Genomic_DNA"/>
</dbReference>
<dbReference type="InterPro" id="IPR036961">
    <property type="entry name" value="Kinesin_motor_dom_sf"/>
</dbReference>
<dbReference type="OrthoDB" id="2914378at2759"/>
<dbReference type="GO" id="GO:0042995">
    <property type="term" value="C:cell projection"/>
    <property type="evidence" value="ECO:0007669"/>
    <property type="project" value="UniProtKB-SubCell"/>
</dbReference>
<dbReference type="AlphaFoldDB" id="A0A8B6ERU9"/>
<dbReference type="GO" id="GO:0005524">
    <property type="term" value="F:ATP binding"/>
    <property type="evidence" value="ECO:0007669"/>
    <property type="project" value="UniProtKB-UniRule"/>
</dbReference>
<evidence type="ECO:0000256" key="7">
    <source>
        <dbReference type="ARBA" id="ARBA00023123"/>
    </source>
</evidence>
<sequence length="259" mass="29862">QIDYCKTRDLPHIYWTAEESYTRLQKDQTNQCILVTGDSGAGKTESTKHILEHLTARSQCEIEDLVKKLNRVNPLIELFGNASTTLNNNSSRFVKLIELSYEGRILIGGAVRTFVVEKSRVVQHKRKEKNFHIFYAFFAGFDEQDLEKQYSLKTPSAYRIMVGDKSNRPNDTTRFWEKEEKQQYRERFSEGRKILREIAFEETEINKLSILQYGEISGILNILAACLHLSNINFEDSCDNTYGVKIVDGEDGDTSLQRG</sequence>
<name>A0A8B6ERU9_MYTGA</name>
<proteinExistence type="inferred from homology"/>
<gene>
    <name evidence="13" type="ORF">MGAL_10B012799</name>
</gene>
<evidence type="ECO:0000256" key="11">
    <source>
        <dbReference type="PROSITE-ProRule" id="PRU00782"/>
    </source>
</evidence>
<keyword evidence="6 11" id="KW-0067">ATP-binding</keyword>
<comment type="caution">
    <text evidence="13">The sequence shown here is derived from an EMBL/GenBank/DDBJ whole genome shotgun (WGS) entry which is preliminary data.</text>
</comment>
<comment type="similarity">
    <text evidence="11">Belongs to the TRAFAC class myosin-kinesin ATPase superfamily. Myosin family.</text>
</comment>
<keyword evidence="3" id="KW-0963">Cytoplasm</keyword>
<keyword evidence="14" id="KW-1185">Reference proteome</keyword>
<dbReference type="PANTHER" id="PTHR46256:SF3">
    <property type="entry name" value="MYOSIN MOTOR DOMAIN-CONTAINING PROTEIN"/>
    <property type="match status" value="1"/>
</dbReference>
<keyword evidence="7 11" id="KW-0518">Myosin</keyword>
<dbReference type="SUPFAM" id="SSF52540">
    <property type="entry name" value="P-loop containing nucleoside triphosphate hydrolases"/>
    <property type="match status" value="1"/>
</dbReference>
<evidence type="ECO:0000256" key="3">
    <source>
        <dbReference type="ARBA" id="ARBA00022490"/>
    </source>
</evidence>
<keyword evidence="8 11" id="KW-0505">Motor protein</keyword>
<evidence type="ECO:0000256" key="6">
    <source>
        <dbReference type="ARBA" id="ARBA00022840"/>
    </source>
</evidence>
<evidence type="ECO:0000256" key="2">
    <source>
        <dbReference type="ARBA" id="ARBA00004316"/>
    </source>
</evidence>
<dbReference type="PANTHER" id="PTHR46256">
    <property type="entry name" value="AGAP011099-PA"/>
    <property type="match status" value="1"/>
</dbReference>
<dbReference type="GO" id="GO:0016459">
    <property type="term" value="C:myosin complex"/>
    <property type="evidence" value="ECO:0007669"/>
    <property type="project" value="UniProtKB-KW"/>
</dbReference>
<dbReference type="Gene3D" id="3.40.850.10">
    <property type="entry name" value="Kinesin motor domain"/>
    <property type="match status" value="1"/>
</dbReference>
<keyword evidence="4" id="KW-0677">Repeat</keyword>
<comment type="caution">
    <text evidence="11">Lacks conserved residue(s) required for the propagation of feature annotation.</text>
</comment>
<dbReference type="EC" id="2.7.11.1" evidence="13"/>
<dbReference type="GO" id="GO:0000146">
    <property type="term" value="F:microfilament motor activity"/>
    <property type="evidence" value="ECO:0007669"/>
    <property type="project" value="TreeGrafter"/>
</dbReference>
<evidence type="ECO:0000256" key="1">
    <source>
        <dbReference type="ARBA" id="ARBA00004245"/>
    </source>
</evidence>
<protein>
    <submittedName>
        <fullName evidence="13">Myosin III</fullName>
        <ecNumber evidence="13">2.7.11.1</ecNumber>
    </submittedName>
</protein>
<dbReference type="InterPro" id="IPR001609">
    <property type="entry name" value="Myosin_head_motor_dom-like"/>
</dbReference>
<dbReference type="GO" id="GO:0004674">
    <property type="term" value="F:protein serine/threonine kinase activity"/>
    <property type="evidence" value="ECO:0007669"/>
    <property type="project" value="UniProtKB-EC"/>
</dbReference>
<feature type="non-terminal residue" evidence="13">
    <location>
        <position position="1"/>
    </location>
</feature>
<keyword evidence="10" id="KW-0966">Cell projection</keyword>
<dbReference type="GO" id="GO:0003779">
    <property type="term" value="F:actin binding"/>
    <property type="evidence" value="ECO:0007669"/>
    <property type="project" value="UniProtKB-KW"/>
</dbReference>
<accession>A0A8B6ERU9</accession>
<organism evidence="13 14">
    <name type="scientific">Mytilus galloprovincialis</name>
    <name type="common">Mediterranean mussel</name>
    <dbReference type="NCBI Taxonomy" id="29158"/>
    <lineage>
        <taxon>Eukaryota</taxon>
        <taxon>Metazoa</taxon>
        <taxon>Spiralia</taxon>
        <taxon>Lophotrochozoa</taxon>
        <taxon>Mollusca</taxon>
        <taxon>Bivalvia</taxon>
        <taxon>Autobranchia</taxon>
        <taxon>Pteriomorphia</taxon>
        <taxon>Mytilida</taxon>
        <taxon>Mytiloidea</taxon>
        <taxon>Mytilidae</taxon>
        <taxon>Mytilinae</taxon>
        <taxon>Mytilus</taxon>
    </lineage>
</organism>
<evidence type="ECO:0000259" key="12">
    <source>
        <dbReference type="PROSITE" id="PS51456"/>
    </source>
</evidence>
<dbReference type="SMART" id="SM00242">
    <property type="entry name" value="MYSc"/>
    <property type="match status" value="1"/>
</dbReference>
<dbReference type="PROSITE" id="PS51456">
    <property type="entry name" value="MYOSIN_MOTOR"/>
    <property type="match status" value="1"/>
</dbReference>
<keyword evidence="5 11" id="KW-0547">Nucleotide-binding</keyword>
<feature type="binding site" evidence="11">
    <location>
        <begin position="37"/>
        <end position="44"/>
    </location>
    <ligand>
        <name>ATP</name>
        <dbReference type="ChEBI" id="CHEBI:30616"/>
    </ligand>
</feature>
<reference evidence="13" key="1">
    <citation type="submission" date="2018-11" db="EMBL/GenBank/DDBJ databases">
        <authorList>
            <person name="Alioto T."/>
            <person name="Alioto T."/>
        </authorList>
    </citation>
    <scope>NUCLEOTIDE SEQUENCE</scope>
</reference>
<evidence type="ECO:0000313" key="14">
    <source>
        <dbReference type="Proteomes" id="UP000596742"/>
    </source>
</evidence>
<dbReference type="PRINTS" id="PR00193">
    <property type="entry name" value="MYOSINHEAVY"/>
</dbReference>
<keyword evidence="11" id="KW-0009">Actin-binding</keyword>
<comment type="subcellular location">
    <subcellularLocation>
        <location evidence="2">Cell projection</location>
    </subcellularLocation>
    <subcellularLocation>
        <location evidence="1">Cytoplasm</location>
        <location evidence="1">Cytoskeleton</location>
    </subcellularLocation>
</comment>
<evidence type="ECO:0000256" key="5">
    <source>
        <dbReference type="ARBA" id="ARBA00022741"/>
    </source>
</evidence>